<protein>
    <submittedName>
        <fullName evidence="10">Valine N-monooxygenase 1-like</fullName>
    </submittedName>
</protein>
<evidence type="ECO:0000256" key="6">
    <source>
        <dbReference type="ARBA" id="ARBA00023004"/>
    </source>
</evidence>
<gene>
    <name evidence="10" type="ORF">Tci_018707</name>
</gene>
<dbReference type="GO" id="GO:0004497">
    <property type="term" value="F:monooxygenase activity"/>
    <property type="evidence" value="ECO:0007669"/>
    <property type="project" value="UniProtKB-KW"/>
</dbReference>
<dbReference type="GO" id="GO:0016705">
    <property type="term" value="F:oxidoreductase activity, acting on paired donors, with incorporation or reduction of molecular oxygen"/>
    <property type="evidence" value="ECO:0007669"/>
    <property type="project" value="InterPro"/>
</dbReference>
<dbReference type="PANTHER" id="PTHR47944">
    <property type="entry name" value="CYTOCHROME P450 98A9"/>
    <property type="match status" value="1"/>
</dbReference>
<dbReference type="EMBL" id="BKCJ010002168">
    <property type="protein sequence ID" value="GEU46729.1"/>
    <property type="molecule type" value="Genomic_DNA"/>
</dbReference>
<evidence type="ECO:0000313" key="10">
    <source>
        <dbReference type="EMBL" id="GEU46729.1"/>
    </source>
</evidence>
<accession>A0A6L2KCS7</accession>
<evidence type="ECO:0000256" key="1">
    <source>
        <dbReference type="ARBA" id="ARBA00001971"/>
    </source>
</evidence>
<dbReference type="PANTHER" id="PTHR47944:SF4">
    <property type="entry name" value="OS09G0441700 PROTEIN"/>
    <property type="match status" value="1"/>
</dbReference>
<dbReference type="GO" id="GO:0005506">
    <property type="term" value="F:iron ion binding"/>
    <property type="evidence" value="ECO:0007669"/>
    <property type="project" value="InterPro"/>
</dbReference>
<dbReference type="PROSITE" id="PS00086">
    <property type="entry name" value="CYTOCHROME_P450"/>
    <property type="match status" value="1"/>
</dbReference>
<dbReference type="InterPro" id="IPR001128">
    <property type="entry name" value="Cyt_P450"/>
</dbReference>
<dbReference type="Pfam" id="PF00067">
    <property type="entry name" value="p450"/>
    <property type="match status" value="1"/>
</dbReference>
<name>A0A6L2KCS7_TANCI</name>
<dbReference type="InterPro" id="IPR036396">
    <property type="entry name" value="Cyt_P450_sf"/>
</dbReference>
<keyword evidence="6 8" id="KW-0408">Iron</keyword>
<dbReference type="GO" id="GO:0020037">
    <property type="term" value="F:heme binding"/>
    <property type="evidence" value="ECO:0007669"/>
    <property type="project" value="InterPro"/>
</dbReference>
<proteinExistence type="inferred from homology"/>
<dbReference type="InterPro" id="IPR002401">
    <property type="entry name" value="Cyt_P450_E_grp-I"/>
</dbReference>
<keyword evidence="7 9" id="KW-0503">Monooxygenase</keyword>
<reference evidence="10" key="1">
    <citation type="journal article" date="2019" name="Sci. Rep.">
        <title>Draft genome of Tanacetum cinerariifolium, the natural source of mosquito coil.</title>
        <authorList>
            <person name="Yamashiro T."/>
            <person name="Shiraishi A."/>
            <person name="Satake H."/>
            <person name="Nakayama K."/>
        </authorList>
    </citation>
    <scope>NUCLEOTIDE SEQUENCE</scope>
</reference>
<dbReference type="GO" id="GO:0044550">
    <property type="term" value="P:secondary metabolite biosynthetic process"/>
    <property type="evidence" value="ECO:0007669"/>
    <property type="project" value="UniProtKB-ARBA"/>
</dbReference>
<evidence type="ECO:0000256" key="3">
    <source>
        <dbReference type="ARBA" id="ARBA00022617"/>
    </source>
</evidence>
<evidence type="ECO:0000256" key="8">
    <source>
        <dbReference type="PIRSR" id="PIRSR602401-1"/>
    </source>
</evidence>
<keyword evidence="4 8" id="KW-0479">Metal-binding</keyword>
<evidence type="ECO:0000256" key="9">
    <source>
        <dbReference type="RuleBase" id="RU000461"/>
    </source>
</evidence>
<evidence type="ECO:0000256" key="4">
    <source>
        <dbReference type="ARBA" id="ARBA00022723"/>
    </source>
</evidence>
<keyword evidence="3 8" id="KW-0349">Heme</keyword>
<evidence type="ECO:0000256" key="5">
    <source>
        <dbReference type="ARBA" id="ARBA00023002"/>
    </source>
</evidence>
<comment type="cofactor">
    <cofactor evidence="1 8">
        <name>heme</name>
        <dbReference type="ChEBI" id="CHEBI:30413"/>
    </cofactor>
</comment>
<sequence>MDNQWYEIEVDLLRTVPQLTPQQDNQSFTKPLDHTSLLSFIKALGYNEDDETCHNPSKSTGFKLRQRQLPPGPKPLSYIGSLIPMLRNKPTFRWIHRLMDEMSTKIICIRLGNIHVIAVSDPRIAREFLEAKDEIFSSRPDCMSGYLASGGYLTTVLVPMSDHWKKMRKTLSRDILSVARHNWLQTKRNEEADNLIRYIHNQCYINVGRTKGVVHVRTIVQQYSSNIIRKIMFGSRYFGKGNGDGGPGAEEIEHVDSLWTILNYLYAFSVTDYFPWLRWITDFDGHEKIMRDAIRTARKYQDRLVDERIQQWKDGVRVIEDDLLDVFINLKNPRLTADQIKAQILELALATFDNPSNGIEWATAEMINQPRIIEKAIQELDSVVGIDRLVQEYDIPNLNYIKACVREAFRLHPVAPFNVPHVSSVDTIVAGYFIPKGSHVLLSRPGLGRNPEVWDDPLTYDPDRHMKSDNDVVLTDHNLDMLSFSTGRRGCAGVLLGSTMTIMLLARLLQGFTWELPSNELHVDLKENLEDLSKAKPLLALAKPRLPRELYPIT</sequence>
<feature type="binding site" description="axial binding residue" evidence="8">
    <location>
        <position position="491"/>
    </location>
    <ligand>
        <name>heme</name>
        <dbReference type="ChEBI" id="CHEBI:30413"/>
    </ligand>
    <ligandPart>
        <name>Fe</name>
        <dbReference type="ChEBI" id="CHEBI:18248"/>
    </ligandPart>
</feature>
<dbReference type="InterPro" id="IPR017972">
    <property type="entry name" value="Cyt_P450_CS"/>
</dbReference>
<dbReference type="SUPFAM" id="SSF48264">
    <property type="entry name" value="Cytochrome P450"/>
    <property type="match status" value="1"/>
</dbReference>
<dbReference type="AlphaFoldDB" id="A0A6L2KCS7"/>
<dbReference type="PRINTS" id="PR00463">
    <property type="entry name" value="EP450I"/>
</dbReference>
<evidence type="ECO:0000256" key="7">
    <source>
        <dbReference type="ARBA" id="ARBA00023033"/>
    </source>
</evidence>
<comment type="caution">
    <text evidence="10">The sequence shown here is derived from an EMBL/GenBank/DDBJ whole genome shotgun (WGS) entry which is preliminary data.</text>
</comment>
<keyword evidence="5 9" id="KW-0560">Oxidoreductase</keyword>
<dbReference type="UniPathway" id="UPA00213"/>
<evidence type="ECO:0000256" key="2">
    <source>
        <dbReference type="ARBA" id="ARBA00010617"/>
    </source>
</evidence>
<dbReference type="GO" id="GO:0016114">
    <property type="term" value="P:terpenoid biosynthetic process"/>
    <property type="evidence" value="ECO:0007669"/>
    <property type="project" value="UniProtKB-UniPathway"/>
</dbReference>
<comment type="similarity">
    <text evidence="2 9">Belongs to the cytochrome P450 family.</text>
</comment>
<dbReference type="Gene3D" id="1.10.630.10">
    <property type="entry name" value="Cytochrome P450"/>
    <property type="match status" value="1"/>
</dbReference>
<organism evidence="10">
    <name type="scientific">Tanacetum cinerariifolium</name>
    <name type="common">Dalmatian daisy</name>
    <name type="synonym">Chrysanthemum cinerariifolium</name>
    <dbReference type="NCBI Taxonomy" id="118510"/>
    <lineage>
        <taxon>Eukaryota</taxon>
        <taxon>Viridiplantae</taxon>
        <taxon>Streptophyta</taxon>
        <taxon>Embryophyta</taxon>
        <taxon>Tracheophyta</taxon>
        <taxon>Spermatophyta</taxon>
        <taxon>Magnoliopsida</taxon>
        <taxon>eudicotyledons</taxon>
        <taxon>Gunneridae</taxon>
        <taxon>Pentapetalae</taxon>
        <taxon>asterids</taxon>
        <taxon>campanulids</taxon>
        <taxon>Asterales</taxon>
        <taxon>Asteraceae</taxon>
        <taxon>Asteroideae</taxon>
        <taxon>Anthemideae</taxon>
        <taxon>Anthemidinae</taxon>
        <taxon>Tanacetum</taxon>
    </lineage>
</organism>